<evidence type="ECO:0000313" key="7">
    <source>
        <dbReference type="EMBL" id="OXA45969.1"/>
    </source>
</evidence>
<evidence type="ECO:0000259" key="6">
    <source>
        <dbReference type="Pfam" id="PF00892"/>
    </source>
</evidence>
<dbReference type="AlphaFoldDB" id="A0A226DL99"/>
<feature type="domain" description="EamA" evidence="6">
    <location>
        <begin position="277"/>
        <end position="409"/>
    </location>
</feature>
<keyword evidence="2 5" id="KW-0812">Transmembrane</keyword>
<accession>A0A226DL99</accession>
<gene>
    <name evidence="7" type="ORF">Fcan01_19337</name>
</gene>
<feature type="transmembrane region" description="Helical" evidence="5">
    <location>
        <begin position="308"/>
        <end position="329"/>
    </location>
</feature>
<dbReference type="PANTHER" id="PTHR22911:SF6">
    <property type="entry name" value="SOLUTE CARRIER FAMILY 35 MEMBER G1"/>
    <property type="match status" value="1"/>
</dbReference>
<evidence type="ECO:0000256" key="2">
    <source>
        <dbReference type="ARBA" id="ARBA00022692"/>
    </source>
</evidence>
<dbReference type="Proteomes" id="UP000198287">
    <property type="component" value="Unassembled WGS sequence"/>
</dbReference>
<dbReference type="EMBL" id="LNIX01000016">
    <property type="protein sequence ID" value="OXA45969.1"/>
    <property type="molecule type" value="Genomic_DNA"/>
</dbReference>
<evidence type="ECO:0000313" key="8">
    <source>
        <dbReference type="Proteomes" id="UP000198287"/>
    </source>
</evidence>
<dbReference type="GO" id="GO:0016020">
    <property type="term" value="C:membrane"/>
    <property type="evidence" value="ECO:0007669"/>
    <property type="project" value="UniProtKB-SubCell"/>
</dbReference>
<name>A0A226DL99_FOLCA</name>
<dbReference type="PANTHER" id="PTHR22911">
    <property type="entry name" value="ACYL-MALONYL CONDENSING ENZYME-RELATED"/>
    <property type="match status" value="1"/>
</dbReference>
<protein>
    <recommendedName>
        <fullName evidence="6">EamA domain-containing protein</fullName>
    </recommendedName>
</protein>
<feature type="domain" description="EamA" evidence="6">
    <location>
        <begin position="111"/>
        <end position="257"/>
    </location>
</feature>
<keyword evidence="8" id="KW-1185">Reference proteome</keyword>
<feature type="transmembrane region" description="Helical" evidence="5">
    <location>
        <begin position="145"/>
        <end position="165"/>
    </location>
</feature>
<dbReference type="InterPro" id="IPR037185">
    <property type="entry name" value="EmrE-like"/>
</dbReference>
<feature type="transmembrane region" description="Helical" evidence="5">
    <location>
        <begin position="395"/>
        <end position="417"/>
    </location>
</feature>
<feature type="transmembrane region" description="Helical" evidence="5">
    <location>
        <begin position="241"/>
        <end position="261"/>
    </location>
</feature>
<keyword evidence="3 5" id="KW-1133">Transmembrane helix</keyword>
<keyword evidence="4 5" id="KW-0472">Membrane</keyword>
<dbReference type="OMA" id="RILIRTY"/>
<dbReference type="Pfam" id="PF00892">
    <property type="entry name" value="EamA"/>
    <property type="match status" value="2"/>
</dbReference>
<dbReference type="InterPro" id="IPR000620">
    <property type="entry name" value="EamA_dom"/>
</dbReference>
<organism evidence="7 8">
    <name type="scientific">Folsomia candida</name>
    <name type="common">Springtail</name>
    <dbReference type="NCBI Taxonomy" id="158441"/>
    <lineage>
        <taxon>Eukaryota</taxon>
        <taxon>Metazoa</taxon>
        <taxon>Ecdysozoa</taxon>
        <taxon>Arthropoda</taxon>
        <taxon>Hexapoda</taxon>
        <taxon>Collembola</taxon>
        <taxon>Entomobryomorpha</taxon>
        <taxon>Isotomoidea</taxon>
        <taxon>Isotomidae</taxon>
        <taxon>Proisotominae</taxon>
        <taxon>Folsomia</taxon>
    </lineage>
</organism>
<feature type="transmembrane region" description="Helical" evidence="5">
    <location>
        <begin position="273"/>
        <end position="296"/>
    </location>
</feature>
<dbReference type="SUPFAM" id="SSF103481">
    <property type="entry name" value="Multidrug resistance efflux transporter EmrE"/>
    <property type="match status" value="2"/>
</dbReference>
<comment type="caution">
    <text evidence="7">The sequence shown here is derived from an EMBL/GenBank/DDBJ whole genome shotgun (WGS) entry which is preliminary data.</text>
</comment>
<evidence type="ECO:0000256" key="1">
    <source>
        <dbReference type="ARBA" id="ARBA00004141"/>
    </source>
</evidence>
<evidence type="ECO:0000256" key="3">
    <source>
        <dbReference type="ARBA" id="ARBA00022989"/>
    </source>
</evidence>
<dbReference type="OrthoDB" id="306876at2759"/>
<feature type="transmembrane region" description="Helical" evidence="5">
    <location>
        <begin position="368"/>
        <end position="389"/>
    </location>
</feature>
<feature type="transmembrane region" description="Helical" evidence="5">
    <location>
        <begin position="335"/>
        <end position="359"/>
    </location>
</feature>
<proteinExistence type="predicted"/>
<evidence type="ECO:0000256" key="4">
    <source>
        <dbReference type="ARBA" id="ARBA00023136"/>
    </source>
</evidence>
<comment type="subcellular location">
    <subcellularLocation>
        <location evidence="1">Membrane</location>
        <topology evidence="1">Multi-pass membrane protein</topology>
    </subcellularLocation>
</comment>
<sequence length="432" mass="47730">MPNSAPATASFLSSEEGVMPMTKVKREEDLFPPVIKVDPMLAKYFEPEKVSIQFVRNCGILLEENEPEDGNRRQKSLSRKDSMFMQYKIPVEIRKNSRSHSSKEGWRKFGGIIFGVTSSLCFSLTLLLAKVLREQHDYHPLCITLWRYVGILAPAVPISMYFHCFTAEPVFDAVWPLNNVKNLRHTLVYAMQGICGCSAIIFRFYSLEFITLADATVVSFSSPVLVAVLAHIFLGEKCGVVSIVVAVLAALGVVVIARPPLLTNAIFDTSDDAKVWIGVVLALASMACHSGLLILIRNIRQTHFSLMLLVGGGWGVGQSGILGLSLNLLKAPETTWVAFLIGFLCVLTFLGQICIILALKYENAGPVAVIRSSEVIFAYLWQLQFFGIYPDIFSMAGASIIIFSVVVIATKSWVAGLNSDNVHRKRLHILTK</sequence>
<reference evidence="7 8" key="1">
    <citation type="submission" date="2015-12" db="EMBL/GenBank/DDBJ databases">
        <title>The genome of Folsomia candida.</title>
        <authorList>
            <person name="Faddeeva A."/>
            <person name="Derks M.F."/>
            <person name="Anvar Y."/>
            <person name="Smit S."/>
            <person name="Van Straalen N."/>
            <person name="Roelofs D."/>
        </authorList>
    </citation>
    <scope>NUCLEOTIDE SEQUENCE [LARGE SCALE GENOMIC DNA]</scope>
    <source>
        <strain evidence="7 8">VU population</strain>
        <tissue evidence="7">Whole body</tissue>
    </source>
</reference>
<feature type="transmembrane region" description="Helical" evidence="5">
    <location>
        <begin position="109"/>
        <end position="133"/>
    </location>
</feature>
<evidence type="ECO:0000256" key="5">
    <source>
        <dbReference type="SAM" id="Phobius"/>
    </source>
</evidence>
<feature type="transmembrane region" description="Helical" evidence="5">
    <location>
        <begin position="217"/>
        <end position="234"/>
    </location>
</feature>
<feature type="transmembrane region" description="Helical" evidence="5">
    <location>
        <begin position="186"/>
        <end position="205"/>
    </location>
</feature>